<dbReference type="RefSeq" id="WP_129875356.1">
    <property type="nucleotide sequence ID" value="NZ_SEWG01000002.1"/>
</dbReference>
<accession>A0A4Q5LNZ3</accession>
<evidence type="ECO:0000313" key="1">
    <source>
        <dbReference type="EMBL" id="RYU91096.1"/>
    </source>
</evidence>
<dbReference type="OrthoDB" id="923450at2"/>
<dbReference type="AlphaFoldDB" id="A0A4Q5LNZ3"/>
<name>A0A4Q5LNZ3_9SPHI</name>
<comment type="caution">
    <text evidence="1">The sequence shown here is derived from an EMBL/GenBank/DDBJ whole genome shotgun (WGS) entry which is preliminary data.</text>
</comment>
<sequence length="212" mass="23149">MKKQKQNLPANFASKRDQILAKPGTNEFGSDLKLANLTSPNTYKTTGITAGINGYWESDFTWNSTAGYTIGTMHRHQAAGPSPDDVFGLIDDRTTLSRIGASAADKKFYENNSYTAVILNNTTYIIKINLWGTVQGMFIDFNNDRGGYATAFQARASGYKDTYNVDELTATTKILKDLFGDAIDLYKAPASSTAFAVVGIDQDGKLIVIQCP</sequence>
<proteinExistence type="predicted"/>
<dbReference type="EMBL" id="SEWG01000002">
    <property type="protein sequence ID" value="RYU91096.1"/>
    <property type="molecule type" value="Genomic_DNA"/>
</dbReference>
<protein>
    <submittedName>
        <fullName evidence="1">Uncharacterized protein</fullName>
    </submittedName>
</protein>
<keyword evidence="2" id="KW-1185">Reference proteome</keyword>
<reference evidence="1 2" key="1">
    <citation type="submission" date="2019-02" db="EMBL/GenBank/DDBJ databases">
        <title>Bacterial novel species Mucilaginibacter sp. 17JY9-4 isolated from soil.</title>
        <authorList>
            <person name="Jung H.-Y."/>
        </authorList>
    </citation>
    <scope>NUCLEOTIDE SEQUENCE [LARGE SCALE GENOMIC DNA]</scope>
    <source>
        <strain evidence="1 2">17JY9-4</strain>
    </source>
</reference>
<evidence type="ECO:0000313" key="2">
    <source>
        <dbReference type="Proteomes" id="UP000293331"/>
    </source>
</evidence>
<organism evidence="1 2">
    <name type="scientific">Mucilaginibacter terrigena</name>
    <dbReference type="NCBI Taxonomy" id="2492395"/>
    <lineage>
        <taxon>Bacteria</taxon>
        <taxon>Pseudomonadati</taxon>
        <taxon>Bacteroidota</taxon>
        <taxon>Sphingobacteriia</taxon>
        <taxon>Sphingobacteriales</taxon>
        <taxon>Sphingobacteriaceae</taxon>
        <taxon>Mucilaginibacter</taxon>
    </lineage>
</organism>
<dbReference type="Proteomes" id="UP000293331">
    <property type="component" value="Unassembled WGS sequence"/>
</dbReference>
<gene>
    <name evidence="1" type="ORF">EWM62_03925</name>
</gene>